<reference evidence="2" key="1">
    <citation type="submission" date="2021-03" db="EMBL/GenBank/DDBJ databases">
        <title>Draft genome sequence of rust myrtle Austropuccinia psidii MF-1, a brazilian biotype.</title>
        <authorList>
            <person name="Quecine M.C."/>
            <person name="Pachon D.M.R."/>
            <person name="Bonatelli M.L."/>
            <person name="Correr F.H."/>
            <person name="Franceschini L.M."/>
            <person name="Leite T.F."/>
            <person name="Margarido G.R.A."/>
            <person name="Almeida C.A."/>
            <person name="Ferrarezi J.A."/>
            <person name="Labate C.A."/>
        </authorList>
    </citation>
    <scope>NUCLEOTIDE SEQUENCE</scope>
    <source>
        <strain evidence="2">MF-1</strain>
    </source>
</reference>
<keyword evidence="3" id="KW-1185">Reference proteome</keyword>
<accession>A0A9Q3CL44</accession>
<evidence type="ECO:0000256" key="1">
    <source>
        <dbReference type="SAM" id="MobiDB-lite"/>
    </source>
</evidence>
<dbReference type="AlphaFoldDB" id="A0A9Q3CL44"/>
<protein>
    <submittedName>
        <fullName evidence="2">Uncharacterized protein</fullName>
    </submittedName>
</protein>
<feature type="region of interest" description="Disordered" evidence="1">
    <location>
        <begin position="118"/>
        <end position="158"/>
    </location>
</feature>
<dbReference type="EMBL" id="AVOT02007900">
    <property type="protein sequence ID" value="MBW0484903.1"/>
    <property type="molecule type" value="Genomic_DNA"/>
</dbReference>
<name>A0A9Q3CL44_9BASI</name>
<dbReference type="Proteomes" id="UP000765509">
    <property type="component" value="Unassembled WGS sequence"/>
</dbReference>
<organism evidence="2 3">
    <name type="scientific">Austropuccinia psidii MF-1</name>
    <dbReference type="NCBI Taxonomy" id="1389203"/>
    <lineage>
        <taxon>Eukaryota</taxon>
        <taxon>Fungi</taxon>
        <taxon>Dikarya</taxon>
        <taxon>Basidiomycota</taxon>
        <taxon>Pucciniomycotina</taxon>
        <taxon>Pucciniomycetes</taxon>
        <taxon>Pucciniales</taxon>
        <taxon>Sphaerophragmiaceae</taxon>
        <taxon>Austropuccinia</taxon>
    </lineage>
</organism>
<comment type="caution">
    <text evidence="2">The sequence shown here is derived from an EMBL/GenBank/DDBJ whole genome shotgun (WGS) entry which is preliminary data.</text>
</comment>
<evidence type="ECO:0000313" key="3">
    <source>
        <dbReference type="Proteomes" id="UP000765509"/>
    </source>
</evidence>
<evidence type="ECO:0000313" key="2">
    <source>
        <dbReference type="EMBL" id="MBW0484903.1"/>
    </source>
</evidence>
<proteinExistence type="predicted"/>
<sequence>MASRLYLLPAICDPPISNFSPASLFRRLHLLQHPSSSLGIVKQNFSCFYLNPTSGKLIRSCNIEGCKVPSRNEFVLEEGHRSLKKARLDAEKRKIRGNVKSTVTKKFVENEATLQRTPFSQPVSADNSKDKSKIIPIKTSAKAKGKEKKSAKPKRKKKTFRNINELYKGKKTSKRYSHQSMSLDKYSNELVTEESSSIESTIPKKVFPNRNEKLLEKNINKDGLALELQSLTQYQRDKIFAWLSLIVKSGESEDWNNILTRKSQLELILSKLEINSKGDLEVLSKTFKIFADLHHYLLSFNKKFLLIFDGSISDDLLKKEQMKLSEFLCTQLSPIKERPEVGINSSEISQVPNSHPTKNIEDLIKECFSDSGSASSWKIHEFHFKAPLYFIEKQKIIQSETSIFILIDYYKRYNLVKWKALFQTDEEFIKFSILWADRKQTKRYETWIESLREEREKLLLFPWKEDLIASETRLEPLRKLLFEKDSIRHANLNCYQFANEFVTTFRGTQSKFQPFQKEKENQDFLNQIEPKSYTFFGSHLNLCSAEEDGGREEKIHQMVQELFPTTSNSVRLFGTFVEKETNEKAEALRSLLRALWNLNGRLLKLISPIITQDTYEQSQIHIQEWVSQKAIEIRDYLKSLDDSTKNQPLMPLTLGSLFFWLLFSSENEKFENFALTKELKAKISLELMSFYHDGVKIAHDTYISRNSKQWVIMLEKEVEKFKKYSLIKK</sequence>
<gene>
    <name evidence="2" type="ORF">O181_024618</name>
</gene>
<feature type="compositionally biased region" description="Basic residues" evidence="1">
    <location>
        <begin position="141"/>
        <end position="158"/>
    </location>
</feature>